<keyword evidence="2" id="KW-0813">Transport</keyword>
<comment type="caution">
    <text evidence="9">The sequence shown here is derived from an EMBL/GenBank/DDBJ whole genome shotgun (WGS) entry which is preliminary data.</text>
</comment>
<feature type="signal peptide" evidence="4">
    <location>
        <begin position="1"/>
        <end position="37"/>
    </location>
</feature>
<evidence type="ECO:0000256" key="2">
    <source>
        <dbReference type="ARBA" id="ARBA00022448"/>
    </source>
</evidence>
<dbReference type="Pfam" id="PF25973">
    <property type="entry name" value="BSH_CzcB"/>
    <property type="match status" value="1"/>
</dbReference>
<dbReference type="InterPro" id="IPR058627">
    <property type="entry name" value="MdtA-like_C"/>
</dbReference>
<dbReference type="SUPFAM" id="SSF111369">
    <property type="entry name" value="HlyD-like secretion proteins"/>
    <property type="match status" value="1"/>
</dbReference>
<evidence type="ECO:0000259" key="7">
    <source>
        <dbReference type="Pfam" id="PF25967"/>
    </source>
</evidence>
<dbReference type="InterPro" id="IPR051909">
    <property type="entry name" value="MFP_Cation_Efflux"/>
</dbReference>
<feature type="domain" description="CusB-like beta-barrel" evidence="6">
    <location>
        <begin position="241"/>
        <end position="314"/>
    </location>
</feature>
<dbReference type="InterPro" id="IPR006143">
    <property type="entry name" value="RND_pump_MFP"/>
</dbReference>
<dbReference type="Gene3D" id="2.40.420.20">
    <property type="match status" value="1"/>
</dbReference>
<evidence type="ECO:0000256" key="4">
    <source>
        <dbReference type="SAM" id="SignalP"/>
    </source>
</evidence>
<keyword evidence="10" id="KW-1185">Reference proteome</keyword>
<accession>A0ABT1UKS0</accession>
<organism evidence="9 10">
    <name type="scientific">Methylomonas aurea</name>
    <dbReference type="NCBI Taxonomy" id="2952224"/>
    <lineage>
        <taxon>Bacteria</taxon>
        <taxon>Pseudomonadati</taxon>
        <taxon>Pseudomonadota</taxon>
        <taxon>Gammaproteobacteria</taxon>
        <taxon>Methylococcales</taxon>
        <taxon>Methylococcaceae</taxon>
        <taxon>Methylomonas</taxon>
    </lineage>
</organism>
<evidence type="ECO:0000313" key="9">
    <source>
        <dbReference type="EMBL" id="MCQ8182836.1"/>
    </source>
</evidence>
<dbReference type="PANTHER" id="PTHR30097:SF4">
    <property type="entry name" value="SLR6042 PROTEIN"/>
    <property type="match status" value="1"/>
</dbReference>
<evidence type="ECO:0000259" key="6">
    <source>
        <dbReference type="Pfam" id="PF25954"/>
    </source>
</evidence>
<proteinExistence type="inferred from homology"/>
<dbReference type="Pfam" id="PF25893">
    <property type="entry name" value="HH_CzcB"/>
    <property type="match status" value="1"/>
</dbReference>
<dbReference type="Gene3D" id="2.40.30.170">
    <property type="match status" value="1"/>
</dbReference>
<protein>
    <submittedName>
        <fullName evidence="9">Efflux RND transporter periplasmic adaptor subunit</fullName>
    </submittedName>
</protein>
<feature type="domain" description="CzcB-like alpha-helical hairpin" evidence="5">
    <location>
        <begin position="130"/>
        <end position="188"/>
    </location>
</feature>
<dbReference type="InterPro" id="IPR058647">
    <property type="entry name" value="BSH_CzcB-like"/>
</dbReference>
<evidence type="ECO:0000259" key="8">
    <source>
        <dbReference type="Pfam" id="PF25973"/>
    </source>
</evidence>
<dbReference type="Pfam" id="PF25967">
    <property type="entry name" value="RND-MFP_C"/>
    <property type="match status" value="1"/>
</dbReference>
<evidence type="ECO:0000313" key="10">
    <source>
        <dbReference type="Proteomes" id="UP001524569"/>
    </source>
</evidence>
<gene>
    <name evidence="9" type="ORF">NP603_17060</name>
</gene>
<sequence length="392" mass="42892">MLTPSFMNKQAIFRLCRCCTRFGLLALLVLNACSDSADKNQPQPVMHALPGEVYLTPDSPKKAYVKTSRLTLTRPPLLEPLAGKIAYNDSVTSRISSPVTGRVLTNPLSLGSQVQSGTVLLELHSPEVADAQADYAKAQAQLTLADRAFRRQHELYQGNVVSRKDLEQAEDGLSEARSEVQRAQNRLKNLQLTSGQNNSRFALRSPINGVVVERNVNPGQEVGPGLDKPLFVVSDIQRLTVVMDVFEVNLAKIKPGQQLKISVPAYPGEAFPATVEYVGQVLNETTRSVQVRCALPNPDGRLLPGMYATIDVESPPDAQAIVVPLTAVFTEDDSDYVFVAVDENHYRQRPVKMGLRLKERAVVTEGLQAGEQLVTEGALVLRAEEDVNDANP</sequence>
<dbReference type="NCBIfam" id="TIGR01730">
    <property type="entry name" value="RND_mfp"/>
    <property type="match status" value="1"/>
</dbReference>
<evidence type="ECO:0000256" key="1">
    <source>
        <dbReference type="ARBA" id="ARBA00009477"/>
    </source>
</evidence>
<dbReference type="RefSeq" id="WP_256612099.1">
    <property type="nucleotide sequence ID" value="NZ_JANIBM010000029.1"/>
</dbReference>
<reference evidence="9 10" key="1">
    <citation type="submission" date="2022-07" db="EMBL/GenBank/DDBJ databases">
        <title>Methylomonas rivi sp. nov., Methylomonas rosea sp. nov., Methylomonas aureus sp. nov. and Methylomonas subterranea sp. nov., four novel methanotrophs isolated from a freshwater creek and the deep terrestrial subsurface.</title>
        <authorList>
            <person name="Abin C."/>
            <person name="Sankaranarayanan K."/>
            <person name="Garner C."/>
            <person name="Sindelar R."/>
            <person name="Kotary K."/>
            <person name="Garner R."/>
            <person name="Barclay S."/>
            <person name="Lawson P."/>
            <person name="Krumholz L."/>
        </authorList>
    </citation>
    <scope>NUCLEOTIDE SEQUENCE [LARGE SCALE GENOMIC DNA]</scope>
    <source>
        <strain evidence="9 10">SURF-1</strain>
    </source>
</reference>
<keyword evidence="3" id="KW-0175">Coiled coil</keyword>
<feature type="domain" description="CzcB-like barrel-sandwich hybrid" evidence="8">
    <location>
        <begin position="93"/>
        <end position="235"/>
    </location>
</feature>
<name>A0ABT1UKS0_9GAMM</name>
<keyword evidence="4" id="KW-0732">Signal</keyword>
<dbReference type="Proteomes" id="UP001524569">
    <property type="component" value="Unassembled WGS sequence"/>
</dbReference>
<feature type="domain" description="Multidrug resistance protein MdtA-like C-terminal permuted SH3" evidence="7">
    <location>
        <begin position="319"/>
        <end position="378"/>
    </location>
</feature>
<dbReference type="PANTHER" id="PTHR30097">
    <property type="entry name" value="CATION EFFLUX SYSTEM PROTEIN CUSB"/>
    <property type="match status" value="1"/>
</dbReference>
<dbReference type="InterPro" id="IPR058648">
    <property type="entry name" value="HH_CzcB-like"/>
</dbReference>
<dbReference type="InterPro" id="IPR058792">
    <property type="entry name" value="Beta-barrel_RND_2"/>
</dbReference>
<evidence type="ECO:0000256" key="3">
    <source>
        <dbReference type="SAM" id="Coils"/>
    </source>
</evidence>
<feature type="coiled-coil region" evidence="3">
    <location>
        <begin position="128"/>
        <end position="193"/>
    </location>
</feature>
<dbReference type="EMBL" id="JANIBM010000029">
    <property type="protein sequence ID" value="MCQ8182836.1"/>
    <property type="molecule type" value="Genomic_DNA"/>
</dbReference>
<comment type="similarity">
    <text evidence="1">Belongs to the membrane fusion protein (MFP) (TC 8.A.1) family.</text>
</comment>
<evidence type="ECO:0000259" key="5">
    <source>
        <dbReference type="Pfam" id="PF25893"/>
    </source>
</evidence>
<dbReference type="Gene3D" id="2.40.50.100">
    <property type="match status" value="1"/>
</dbReference>
<dbReference type="Gene3D" id="1.10.287.470">
    <property type="entry name" value="Helix hairpin bin"/>
    <property type="match status" value="1"/>
</dbReference>
<feature type="chain" id="PRO_5045488565" evidence="4">
    <location>
        <begin position="38"/>
        <end position="392"/>
    </location>
</feature>
<dbReference type="Pfam" id="PF25954">
    <property type="entry name" value="Beta-barrel_RND_2"/>
    <property type="match status" value="1"/>
</dbReference>